<dbReference type="RefSeq" id="WP_183383796.1">
    <property type="nucleotide sequence ID" value="NZ_JACHXR010000005.1"/>
</dbReference>
<comment type="caution">
    <text evidence="2">The sequence shown here is derived from an EMBL/GenBank/DDBJ whole genome shotgun (WGS) entry which is preliminary data.</text>
</comment>
<evidence type="ECO:0000313" key="3">
    <source>
        <dbReference type="Proteomes" id="UP000518892"/>
    </source>
</evidence>
<dbReference type="InterPro" id="IPR000601">
    <property type="entry name" value="PKD_dom"/>
</dbReference>
<dbReference type="AlphaFoldDB" id="A0A7W5HLA5"/>
<organism evidence="2 3">
    <name type="scientific">Halomonas stenophila</name>
    <dbReference type="NCBI Taxonomy" id="795312"/>
    <lineage>
        <taxon>Bacteria</taxon>
        <taxon>Pseudomonadati</taxon>
        <taxon>Pseudomonadota</taxon>
        <taxon>Gammaproteobacteria</taxon>
        <taxon>Oceanospirillales</taxon>
        <taxon>Halomonadaceae</taxon>
        <taxon>Halomonas</taxon>
    </lineage>
</organism>
<dbReference type="InterPro" id="IPR013783">
    <property type="entry name" value="Ig-like_fold"/>
</dbReference>
<dbReference type="Proteomes" id="UP000518892">
    <property type="component" value="Unassembled WGS sequence"/>
</dbReference>
<dbReference type="EMBL" id="JACHXR010000005">
    <property type="protein sequence ID" value="MBB3231312.1"/>
    <property type="molecule type" value="Genomic_DNA"/>
</dbReference>
<feature type="domain" description="PKD/Chitinase" evidence="1">
    <location>
        <begin position="33"/>
        <end position="128"/>
    </location>
</feature>
<dbReference type="SMART" id="SM00089">
    <property type="entry name" value="PKD"/>
    <property type="match status" value="1"/>
</dbReference>
<evidence type="ECO:0000259" key="1">
    <source>
        <dbReference type="SMART" id="SM00089"/>
    </source>
</evidence>
<accession>A0A7W5HLA5</accession>
<dbReference type="Pfam" id="PF18911">
    <property type="entry name" value="PKD_4"/>
    <property type="match status" value="1"/>
</dbReference>
<dbReference type="InterPro" id="IPR022409">
    <property type="entry name" value="PKD/Chitinase_dom"/>
</dbReference>
<evidence type="ECO:0000313" key="2">
    <source>
        <dbReference type="EMBL" id="MBB3231312.1"/>
    </source>
</evidence>
<dbReference type="Gene3D" id="2.60.40.10">
    <property type="entry name" value="Immunoglobulins"/>
    <property type="match status" value="1"/>
</dbReference>
<reference evidence="2 3" key="1">
    <citation type="submission" date="2020-08" db="EMBL/GenBank/DDBJ databases">
        <title>Genomic Encyclopedia of Type Strains, Phase III (KMG-III): the genomes of soil and plant-associated and newly described type strains.</title>
        <authorList>
            <person name="Whitman W."/>
        </authorList>
    </citation>
    <scope>NUCLEOTIDE SEQUENCE [LARGE SCALE GENOMIC DNA]</scope>
    <source>
        <strain evidence="2 3">CECT 7744</strain>
    </source>
</reference>
<protein>
    <recommendedName>
        <fullName evidence="1">PKD/Chitinase domain-containing protein</fullName>
    </recommendedName>
</protein>
<sequence length="267" mass="28413">MWHLLKHPLLVAVIGGLVGSLSTWITFKNTPPVATIIPENVEVGAAESVTFDAKKSHDPDGSIVSTGWLVSGHDPKEATSIAACTPGATGYQLICRFVAPGTHSVGFSVTDNDDTTANTSTRVTVNVPGGYIGVVLQFGSNADTTALEKAFNYGVDWTEVQALLGGRLIVLRNADTGQPVLANAYQRSIEKAREYAENARQPQGLRILASLPQRAADKVASDLQEIGVSAHFVRLPAGEIMPSLHAGLANSSFVTLESPQQLTEYYE</sequence>
<dbReference type="SUPFAM" id="SSF49299">
    <property type="entry name" value="PKD domain"/>
    <property type="match status" value="1"/>
</dbReference>
<gene>
    <name evidence="2" type="ORF">FHR97_002167</name>
</gene>
<keyword evidence="3" id="KW-1185">Reference proteome</keyword>
<proteinExistence type="predicted"/>
<name>A0A7W5HLA5_9GAMM</name>
<dbReference type="InterPro" id="IPR035986">
    <property type="entry name" value="PKD_dom_sf"/>
</dbReference>